<keyword evidence="2" id="KW-1185">Reference proteome</keyword>
<proteinExistence type="predicted"/>
<evidence type="ECO:0000313" key="1">
    <source>
        <dbReference type="EMBL" id="RHZ76886.1"/>
    </source>
</evidence>
<name>A0A397ISZ4_9GLOM</name>
<protein>
    <submittedName>
        <fullName evidence="1">Uncharacterized protein</fullName>
    </submittedName>
</protein>
<dbReference type="AlphaFoldDB" id="A0A397ISZ4"/>
<gene>
    <name evidence="1" type="ORF">Glove_187g112</name>
</gene>
<dbReference type="Proteomes" id="UP000266861">
    <property type="component" value="Unassembled WGS sequence"/>
</dbReference>
<sequence length="138" mass="15990">MSHEVKFSGGFSIDVPVPNLDEAHLLIDKYGPTTQSSQPDITQPHSRYMFILQTKKFLIDYFSPSFSRDCRKCFIDYLSSSSRNGNGERLAKAYLDELSVATALAWKDASREYQEEYQRLCRDPSLRAKLEQEFIIYM</sequence>
<reference evidence="1 2" key="1">
    <citation type="submission" date="2018-08" db="EMBL/GenBank/DDBJ databases">
        <title>Genome and evolution of the arbuscular mycorrhizal fungus Diversispora epigaea (formerly Glomus versiforme) and its bacterial endosymbionts.</title>
        <authorList>
            <person name="Sun X."/>
            <person name="Fei Z."/>
            <person name="Harrison M."/>
        </authorList>
    </citation>
    <scope>NUCLEOTIDE SEQUENCE [LARGE SCALE GENOMIC DNA]</scope>
    <source>
        <strain evidence="1 2">IT104</strain>
    </source>
</reference>
<organism evidence="1 2">
    <name type="scientific">Diversispora epigaea</name>
    <dbReference type="NCBI Taxonomy" id="1348612"/>
    <lineage>
        <taxon>Eukaryota</taxon>
        <taxon>Fungi</taxon>
        <taxon>Fungi incertae sedis</taxon>
        <taxon>Mucoromycota</taxon>
        <taxon>Glomeromycotina</taxon>
        <taxon>Glomeromycetes</taxon>
        <taxon>Diversisporales</taxon>
        <taxon>Diversisporaceae</taxon>
        <taxon>Diversispora</taxon>
    </lineage>
</organism>
<dbReference type="EMBL" id="PQFF01000177">
    <property type="protein sequence ID" value="RHZ76886.1"/>
    <property type="molecule type" value="Genomic_DNA"/>
</dbReference>
<accession>A0A397ISZ4</accession>
<comment type="caution">
    <text evidence="1">The sequence shown here is derived from an EMBL/GenBank/DDBJ whole genome shotgun (WGS) entry which is preliminary data.</text>
</comment>
<dbReference type="OrthoDB" id="2407924at2759"/>
<evidence type="ECO:0000313" key="2">
    <source>
        <dbReference type="Proteomes" id="UP000266861"/>
    </source>
</evidence>